<dbReference type="RefSeq" id="WP_156200070.1">
    <property type="nucleotide sequence ID" value="NZ_KQ235877.1"/>
</dbReference>
<name>A0A0J9C4K5_9FIRM</name>
<feature type="domain" description="HTH tetR-type" evidence="3">
    <location>
        <begin position="3"/>
        <end position="63"/>
    </location>
</feature>
<evidence type="ECO:0000313" key="5">
    <source>
        <dbReference type="Proteomes" id="UP000037392"/>
    </source>
</evidence>
<dbReference type="Pfam" id="PF14278">
    <property type="entry name" value="TetR_C_8"/>
    <property type="match status" value="1"/>
</dbReference>
<dbReference type="PANTHER" id="PTHR43479:SF7">
    <property type="entry name" value="TETR-FAMILY TRANSCRIPTIONAL REGULATOR"/>
    <property type="match status" value="1"/>
</dbReference>
<dbReference type="InterPro" id="IPR009057">
    <property type="entry name" value="Homeodomain-like_sf"/>
</dbReference>
<evidence type="ECO:0000256" key="1">
    <source>
        <dbReference type="ARBA" id="ARBA00023125"/>
    </source>
</evidence>
<dbReference type="PROSITE" id="PS50977">
    <property type="entry name" value="HTH_TETR_2"/>
    <property type="match status" value="1"/>
</dbReference>
<dbReference type="GeneID" id="93161968"/>
<dbReference type="Proteomes" id="UP000037392">
    <property type="component" value="Unassembled WGS sequence"/>
</dbReference>
<dbReference type="Pfam" id="PF00440">
    <property type="entry name" value="TetR_N"/>
    <property type="match status" value="1"/>
</dbReference>
<dbReference type="SUPFAM" id="SSF46689">
    <property type="entry name" value="Homeodomain-like"/>
    <property type="match status" value="1"/>
</dbReference>
<proteinExistence type="predicted"/>
<sequence length="191" mass="22365">MAALTKMAIVKAFEELARVKNVDRITVKEITDKCQISRNTFYYHFKDIYDVLEEMLNQRVEQMIETLELNMQSGNSVQGTRRAGMRYILDNRELFFNLYQSAGVQEVKMYLDKSSSVLGHYLIDRLSEGMNVSERDKDLIISFYQYAHAGMMAEWLEKGMKDDLEERMNRMDVLFEGDIVMALERSARNPE</sequence>
<dbReference type="GO" id="GO:0003677">
    <property type="term" value="F:DNA binding"/>
    <property type="evidence" value="ECO:0007669"/>
    <property type="project" value="UniProtKB-UniRule"/>
</dbReference>
<dbReference type="InterPro" id="IPR050624">
    <property type="entry name" value="HTH-type_Tx_Regulator"/>
</dbReference>
<evidence type="ECO:0000313" key="4">
    <source>
        <dbReference type="EMBL" id="KMW20077.1"/>
    </source>
</evidence>
<organism evidence="4 5">
    <name type="scientific">[Clostridium] citroniae WAL-19142</name>
    <dbReference type="NCBI Taxonomy" id="742734"/>
    <lineage>
        <taxon>Bacteria</taxon>
        <taxon>Bacillati</taxon>
        <taxon>Bacillota</taxon>
        <taxon>Clostridia</taxon>
        <taxon>Lachnospirales</taxon>
        <taxon>Lachnospiraceae</taxon>
        <taxon>Enterocloster</taxon>
    </lineage>
</organism>
<protein>
    <recommendedName>
        <fullName evidence="3">HTH tetR-type domain-containing protein</fullName>
    </recommendedName>
</protein>
<accession>A0A0J9C4K5</accession>
<reference evidence="4 5" key="1">
    <citation type="submission" date="2011-04" db="EMBL/GenBank/DDBJ databases">
        <title>The Genome Sequence of Clostridium citroniae WAL-19142.</title>
        <authorList>
            <consortium name="The Broad Institute Genome Sequencing Platform"/>
            <person name="Earl A."/>
            <person name="Ward D."/>
            <person name="Feldgarden M."/>
            <person name="Gevers D."/>
            <person name="Warren Y.A."/>
            <person name="Tyrrell K.L."/>
            <person name="Citron D.M."/>
            <person name="Goldstein E.J."/>
            <person name="Daigneault M."/>
            <person name="Allen-Vercoe E."/>
            <person name="Young S.K."/>
            <person name="Zeng Q."/>
            <person name="Gargeya S."/>
            <person name="Fitzgerald M."/>
            <person name="Haas B."/>
            <person name="Abouelleil A."/>
            <person name="Alvarado L."/>
            <person name="Arachchi H.M."/>
            <person name="Berlin A."/>
            <person name="Brown A."/>
            <person name="Chapman S.B."/>
            <person name="Chen Z."/>
            <person name="Dunbar C."/>
            <person name="Freedman E."/>
            <person name="Gearin G."/>
            <person name="Gellesch M."/>
            <person name="Goldberg J."/>
            <person name="Griggs A."/>
            <person name="Gujja S."/>
            <person name="Heilman E.R."/>
            <person name="Heiman D."/>
            <person name="Howarth C."/>
            <person name="Larson L."/>
            <person name="Lui A."/>
            <person name="MacDonald P.J."/>
            <person name="Mehta T."/>
            <person name="Montmayeur A."/>
            <person name="Murphy C."/>
            <person name="Neiman D."/>
            <person name="Pearson M."/>
            <person name="Priest M."/>
            <person name="Roberts A."/>
            <person name="Saif S."/>
            <person name="Shea T."/>
            <person name="Shenoy N."/>
            <person name="Sisk P."/>
            <person name="Stolte C."/>
            <person name="Sykes S."/>
            <person name="White J."/>
            <person name="Yandava C."/>
            <person name="Wortman J."/>
            <person name="Nusbaum C."/>
            <person name="Birren B."/>
        </authorList>
    </citation>
    <scope>NUCLEOTIDE SEQUENCE [LARGE SCALE GENOMIC DNA]</scope>
    <source>
        <strain evidence="4 5">WAL-19142</strain>
    </source>
</reference>
<dbReference type="OrthoDB" id="9810250at2"/>
<dbReference type="PANTHER" id="PTHR43479">
    <property type="entry name" value="ACREF/ENVCD OPERON REPRESSOR-RELATED"/>
    <property type="match status" value="1"/>
</dbReference>
<gene>
    <name evidence="4" type="ORF">HMPREF9470_02092</name>
</gene>
<keyword evidence="1 2" id="KW-0238">DNA-binding</keyword>
<dbReference type="EMBL" id="ADLK01000019">
    <property type="protein sequence ID" value="KMW20077.1"/>
    <property type="molecule type" value="Genomic_DNA"/>
</dbReference>
<dbReference type="InterPro" id="IPR001647">
    <property type="entry name" value="HTH_TetR"/>
</dbReference>
<dbReference type="PATRIC" id="fig|742734.4.peg.2246"/>
<evidence type="ECO:0000259" key="3">
    <source>
        <dbReference type="PROSITE" id="PS50977"/>
    </source>
</evidence>
<feature type="DNA-binding region" description="H-T-H motif" evidence="2">
    <location>
        <begin position="26"/>
        <end position="45"/>
    </location>
</feature>
<evidence type="ECO:0000256" key="2">
    <source>
        <dbReference type="PROSITE-ProRule" id="PRU00335"/>
    </source>
</evidence>
<comment type="caution">
    <text evidence="4">The sequence shown here is derived from an EMBL/GenBank/DDBJ whole genome shotgun (WGS) entry which is preliminary data.</text>
</comment>
<dbReference type="Gene3D" id="1.10.357.10">
    <property type="entry name" value="Tetracycline Repressor, domain 2"/>
    <property type="match status" value="1"/>
</dbReference>
<dbReference type="AlphaFoldDB" id="A0A0J9C4K5"/>
<dbReference type="InterPro" id="IPR039532">
    <property type="entry name" value="TetR_C_Firmicutes"/>
</dbReference>